<keyword evidence="5 12" id="KW-0479">Metal-binding</keyword>
<dbReference type="Pfam" id="PF01171">
    <property type="entry name" value="ATP_bind_3"/>
    <property type="match status" value="1"/>
</dbReference>
<feature type="domain" description="2-thiouridine synthetase TtuA-like N-terminal LIM" evidence="15">
    <location>
        <begin position="3"/>
        <end position="26"/>
    </location>
</feature>
<feature type="binding site" evidence="12">
    <location>
        <position position="6"/>
    </location>
    <ligand>
        <name>Zn(2+)</name>
        <dbReference type="ChEBI" id="CHEBI:29105"/>
        <label>1</label>
    </ligand>
</feature>
<dbReference type="RefSeq" id="WP_086637482.1">
    <property type="nucleotide sequence ID" value="NZ_MRZU01000004.1"/>
</dbReference>
<dbReference type="GO" id="GO:0051539">
    <property type="term" value="F:4 iron, 4 sulfur cluster binding"/>
    <property type="evidence" value="ECO:0007669"/>
    <property type="project" value="UniProtKB-KW"/>
</dbReference>
<evidence type="ECO:0000256" key="11">
    <source>
        <dbReference type="ARBA" id="ARBA00023014"/>
    </source>
</evidence>
<feature type="binding site" evidence="13">
    <location>
        <position position="162"/>
    </location>
    <ligand>
        <name>ATP</name>
        <dbReference type="ChEBI" id="CHEBI:30616"/>
    </ligand>
</feature>
<evidence type="ECO:0000256" key="4">
    <source>
        <dbReference type="ARBA" id="ARBA00022679"/>
    </source>
</evidence>
<dbReference type="InterPro" id="IPR035107">
    <property type="entry name" value="tRNA_thiolation_TtcA_Ctu1"/>
</dbReference>
<evidence type="ECO:0000313" key="17">
    <source>
        <dbReference type="Proteomes" id="UP000195137"/>
    </source>
</evidence>
<dbReference type="GO" id="GO:0000049">
    <property type="term" value="F:tRNA binding"/>
    <property type="evidence" value="ECO:0007669"/>
    <property type="project" value="InterPro"/>
</dbReference>
<feature type="binding site" evidence="13">
    <location>
        <begin position="53"/>
        <end position="55"/>
    </location>
    <ligand>
        <name>ATP</name>
        <dbReference type="ChEBI" id="CHEBI:30616"/>
    </ligand>
</feature>
<dbReference type="PANTHER" id="PTHR11807">
    <property type="entry name" value="ATPASES OF THE PP SUPERFAMILY-RELATED"/>
    <property type="match status" value="1"/>
</dbReference>
<dbReference type="FunFam" id="3.40.50.620:FF:000174">
    <property type="entry name" value="ATPase, PP-loop superfamily"/>
    <property type="match status" value="1"/>
</dbReference>
<dbReference type="GO" id="GO:0046872">
    <property type="term" value="F:metal ion binding"/>
    <property type="evidence" value="ECO:0007669"/>
    <property type="project" value="UniProtKB-KW"/>
</dbReference>
<dbReference type="GO" id="GO:0002144">
    <property type="term" value="C:cytosolic tRNA wobble base thiouridylase complex"/>
    <property type="evidence" value="ECO:0007669"/>
    <property type="project" value="TreeGrafter"/>
</dbReference>
<proteinExistence type="predicted"/>
<gene>
    <name evidence="16" type="ORF">AMET1_1093</name>
</gene>
<accession>A0A1Y3G9V5</accession>
<sequence>MDCDKCSQEAVIHQKYSGLHLCQTHLMESVESKVKQTLRKNCDIQHGQRIGIALSGGKDSSVLLHIMHQVFGEWPDLDLICISVDEGITGYRDPSIELATKKTNELDIEHHVYSFKKEVGYTLDEISNTVGDEKTCRYCGILRRWILNKKSKTLNLDKIAIGHNLDDESQSALMNFLDGDVDRLARQGPEINNKKGFIPRIKPLREVPEKEIGLYALINNKVDAHFDECPYSDWALRQEARKILNKYETNHPGTKYSILRSVDQIAPNIPKKNIDLNNCQKCSEPTTNKNCRACQIIKKLQKTH</sequence>
<dbReference type="Pfam" id="PF22082">
    <property type="entry name" value="TtuA_LIM_N"/>
    <property type="match status" value="1"/>
</dbReference>
<dbReference type="CDD" id="cd01713">
    <property type="entry name" value="CTU1-like"/>
    <property type="match status" value="1"/>
</dbReference>
<dbReference type="OrthoDB" id="33422at2157"/>
<dbReference type="Gene3D" id="3.40.50.620">
    <property type="entry name" value="HUPs"/>
    <property type="match status" value="1"/>
</dbReference>
<keyword evidence="10" id="KW-0408">Iron</keyword>
<evidence type="ECO:0000256" key="5">
    <source>
        <dbReference type="ARBA" id="ARBA00022723"/>
    </source>
</evidence>
<comment type="cofactor">
    <cofactor evidence="2">
        <name>[4Fe-4S] cluster</name>
        <dbReference type="ChEBI" id="CHEBI:49883"/>
    </cofactor>
</comment>
<dbReference type="GO" id="GO:0002143">
    <property type="term" value="P:tRNA wobble position uridine thiolation"/>
    <property type="evidence" value="ECO:0007669"/>
    <property type="project" value="TreeGrafter"/>
</dbReference>
<dbReference type="PIRSF" id="PIRSF004976">
    <property type="entry name" value="ATPase_YdaO"/>
    <property type="match status" value="1"/>
</dbReference>
<dbReference type="PANTHER" id="PTHR11807:SF12">
    <property type="entry name" value="CYTOPLASMIC TRNA 2-THIOLATION PROTEIN 1"/>
    <property type="match status" value="1"/>
</dbReference>
<feature type="binding site" evidence="12">
    <location>
        <position position="282"/>
    </location>
    <ligand>
        <name>Zn(2+)</name>
        <dbReference type="ChEBI" id="CHEBI:29105"/>
        <label>2</label>
    </ligand>
</feature>
<evidence type="ECO:0000256" key="12">
    <source>
        <dbReference type="PIRSR" id="PIRSR004976-50"/>
    </source>
</evidence>
<dbReference type="Proteomes" id="UP000195137">
    <property type="component" value="Unassembled WGS sequence"/>
</dbReference>
<feature type="binding site" evidence="12">
    <location>
        <position position="291"/>
    </location>
    <ligand>
        <name>Zn(2+)</name>
        <dbReference type="ChEBI" id="CHEBI:29105"/>
        <label>2</label>
    </ligand>
</feature>
<dbReference type="SUPFAM" id="SSF52402">
    <property type="entry name" value="Adenine nucleotide alpha hydrolases-like"/>
    <property type="match status" value="1"/>
</dbReference>
<reference evidence="16 17" key="1">
    <citation type="submission" date="2016-12" db="EMBL/GenBank/DDBJ databases">
        <title>Discovery of methanogenic haloarchaea.</title>
        <authorList>
            <person name="Sorokin D.Y."/>
            <person name="Makarova K.S."/>
            <person name="Abbas B."/>
            <person name="Ferrer M."/>
            <person name="Golyshin P.N."/>
        </authorList>
    </citation>
    <scope>NUCLEOTIDE SEQUENCE [LARGE SCALE GENOMIC DNA]</scope>
    <source>
        <strain evidence="16">AMET1</strain>
    </source>
</reference>
<evidence type="ECO:0000256" key="2">
    <source>
        <dbReference type="ARBA" id="ARBA00001966"/>
    </source>
</evidence>
<keyword evidence="9" id="KW-0460">Magnesium</keyword>
<dbReference type="NCBIfam" id="TIGR00269">
    <property type="entry name" value="TIGR00269 family protein"/>
    <property type="match status" value="1"/>
</dbReference>
<evidence type="ECO:0000256" key="13">
    <source>
        <dbReference type="PIRSR" id="PIRSR004976-51"/>
    </source>
</evidence>
<comment type="cofactor">
    <cofactor evidence="1">
        <name>Mg(2+)</name>
        <dbReference type="ChEBI" id="CHEBI:18420"/>
    </cofactor>
</comment>
<feature type="binding site" evidence="12">
    <location>
        <position position="25"/>
    </location>
    <ligand>
        <name>Zn(2+)</name>
        <dbReference type="ChEBI" id="CHEBI:29105"/>
        <label>1</label>
    </ligand>
</feature>
<feature type="binding site" evidence="13">
    <location>
        <position position="84"/>
    </location>
    <ligand>
        <name>ATP</name>
        <dbReference type="ChEBI" id="CHEBI:30616"/>
    </ligand>
</feature>
<dbReference type="InterPro" id="IPR014729">
    <property type="entry name" value="Rossmann-like_a/b/a_fold"/>
</dbReference>
<keyword evidence="7 12" id="KW-0862">Zinc</keyword>
<dbReference type="InterPro" id="IPR056369">
    <property type="entry name" value="CTU1-like_ATP-bd"/>
</dbReference>
<dbReference type="EMBL" id="MRZU01000004">
    <property type="protein sequence ID" value="OUJ18189.1"/>
    <property type="molecule type" value="Genomic_DNA"/>
</dbReference>
<feature type="binding site" evidence="12">
    <location>
        <position position="294"/>
    </location>
    <ligand>
        <name>Zn(2+)</name>
        <dbReference type="ChEBI" id="CHEBI:29105"/>
        <label>2</label>
    </ligand>
</feature>
<evidence type="ECO:0000259" key="15">
    <source>
        <dbReference type="Pfam" id="PF22082"/>
    </source>
</evidence>
<feature type="binding site" evidence="13">
    <location>
        <position position="59"/>
    </location>
    <ligand>
        <name>ATP</name>
        <dbReference type="ChEBI" id="CHEBI:30616"/>
    </ligand>
</feature>
<dbReference type="InterPro" id="IPR054306">
    <property type="entry name" value="TtuA-like_LIM_N"/>
</dbReference>
<evidence type="ECO:0000256" key="10">
    <source>
        <dbReference type="ARBA" id="ARBA00023004"/>
    </source>
</evidence>
<keyword evidence="3" id="KW-0004">4Fe-4S</keyword>
<evidence type="ECO:0000256" key="8">
    <source>
        <dbReference type="ARBA" id="ARBA00022840"/>
    </source>
</evidence>
<keyword evidence="4" id="KW-0808">Transferase</keyword>
<keyword evidence="8 13" id="KW-0067">ATP-binding</keyword>
<protein>
    <submittedName>
        <fullName evidence="16">tRNA(Ile)-lysidine synthase TilS/MesJ</fullName>
    </submittedName>
</protein>
<dbReference type="GO" id="GO:0016740">
    <property type="term" value="F:transferase activity"/>
    <property type="evidence" value="ECO:0007669"/>
    <property type="project" value="UniProtKB-KW"/>
</dbReference>
<dbReference type="AlphaFoldDB" id="A0A1Y3G9V5"/>
<evidence type="ECO:0000259" key="14">
    <source>
        <dbReference type="Pfam" id="PF01171"/>
    </source>
</evidence>
<comment type="caution">
    <text evidence="16">The sequence shown here is derived from an EMBL/GenBank/DDBJ whole genome shotgun (WGS) entry which is preliminary data.</text>
</comment>
<evidence type="ECO:0000256" key="1">
    <source>
        <dbReference type="ARBA" id="ARBA00001946"/>
    </source>
</evidence>
<evidence type="ECO:0000256" key="9">
    <source>
        <dbReference type="ARBA" id="ARBA00022842"/>
    </source>
</evidence>
<evidence type="ECO:0000256" key="7">
    <source>
        <dbReference type="ARBA" id="ARBA00022833"/>
    </source>
</evidence>
<name>A0A1Y3G9V5_9EURY</name>
<feature type="binding site" evidence="13">
    <location>
        <position position="167"/>
    </location>
    <ligand>
        <name>ATP</name>
        <dbReference type="ChEBI" id="CHEBI:30616"/>
    </ligand>
</feature>
<dbReference type="InterPro" id="IPR011063">
    <property type="entry name" value="TilS/TtcA_N"/>
</dbReference>
<dbReference type="GO" id="GO:0005524">
    <property type="term" value="F:ATP binding"/>
    <property type="evidence" value="ECO:0007669"/>
    <property type="project" value="UniProtKB-KW"/>
</dbReference>
<keyword evidence="17" id="KW-1185">Reference proteome</keyword>
<feature type="binding site" evidence="12">
    <location>
        <position position="3"/>
    </location>
    <ligand>
        <name>Zn(2+)</name>
        <dbReference type="ChEBI" id="CHEBI:29105"/>
        <label>1</label>
    </ligand>
</feature>
<feature type="binding site" evidence="12">
    <location>
        <position position="279"/>
    </location>
    <ligand>
        <name>Zn(2+)</name>
        <dbReference type="ChEBI" id="CHEBI:29105"/>
        <label>2</label>
    </ligand>
</feature>
<evidence type="ECO:0000313" key="16">
    <source>
        <dbReference type="EMBL" id="OUJ18189.1"/>
    </source>
</evidence>
<dbReference type="InterPro" id="IPR000541">
    <property type="entry name" value="Ncs6/Tuc1/Ctu1"/>
</dbReference>
<feature type="domain" description="tRNA(Ile)-lysidine/2-thiocytidine synthase N-terminal" evidence="14">
    <location>
        <begin position="50"/>
        <end position="227"/>
    </location>
</feature>
<evidence type="ECO:0000256" key="6">
    <source>
        <dbReference type="ARBA" id="ARBA00022741"/>
    </source>
</evidence>
<evidence type="ECO:0000256" key="3">
    <source>
        <dbReference type="ARBA" id="ARBA00022485"/>
    </source>
</evidence>
<feature type="binding site" evidence="12">
    <location>
        <position position="22"/>
    </location>
    <ligand>
        <name>Zn(2+)</name>
        <dbReference type="ChEBI" id="CHEBI:29105"/>
        <label>1</label>
    </ligand>
</feature>
<organism evidence="16 17">
    <name type="scientific">Methanonatronarchaeum thermophilum</name>
    <dbReference type="NCBI Taxonomy" id="1927129"/>
    <lineage>
        <taxon>Archaea</taxon>
        <taxon>Methanobacteriati</taxon>
        <taxon>Methanobacteriota</taxon>
        <taxon>Methanonatronarchaeia</taxon>
        <taxon>Methanonatronarchaeales</taxon>
        <taxon>Methanonatronarchaeaceae</taxon>
        <taxon>Methanonatronarchaeum</taxon>
    </lineage>
</organism>
<keyword evidence="6 13" id="KW-0547">Nucleotide-binding</keyword>
<keyword evidence="11" id="KW-0411">Iron-sulfur</keyword>